<comment type="caution">
    <text evidence="1">The sequence shown here is derived from an EMBL/GenBank/DDBJ whole genome shotgun (WGS) entry which is preliminary data.</text>
</comment>
<sequence length="280" mass="32849">MGKKRQRWTRERIVEEIRKLHAKGVPLNMASVRRVFSALVATACSRKYFGSWRAAVEAAGINYDEVVQIKRWTPDAVLQEIRRLHRQGVDLRPSAVARIRQTLVLTARRYFGGWREALKKAGVDYDEYVQRLNDRRVQTDKQQVIEAIRRLYQEGKWEEISGAWRYHLSLFRKARHRFGSWRAAVEAAGLDYDEVVQRQKWTRERIVREIQRLYAEGKDLSVTAVQRTYPSLLAIAQSPRYFGSWRAAVEAAGLDYELIKRQRGRRRREPVRVRVSAPDA</sequence>
<dbReference type="AlphaFoldDB" id="A0A2H5X8T4"/>
<evidence type="ECO:0000313" key="1">
    <source>
        <dbReference type="EMBL" id="GBC97585.1"/>
    </source>
</evidence>
<gene>
    <name evidence="1" type="ORF">HRbin17_00073</name>
</gene>
<protein>
    <submittedName>
        <fullName evidence="1">Uncharacterized protein</fullName>
    </submittedName>
</protein>
<reference evidence="2" key="1">
    <citation type="submission" date="2017-09" db="EMBL/GenBank/DDBJ databases">
        <title>Metaegenomics of thermophilic ammonia-oxidizing enrichment culture.</title>
        <authorList>
            <person name="Kato S."/>
            <person name="Suzuki K."/>
        </authorList>
    </citation>
    <scope>NUCLEOTIDE SEQUENCE [LARGE SCALE GENOMIC DNA]</scope>
</reference>
<organism evidence="1 2">
    <name type="scientific">Candidatus Fervidibacter japonicus</name>
    <dbReference type="NCBI Taxonomy" id="2035412"/>
    <lineage>
        <taxon>Bacteria</taxon>
        <taxon>Candidatus Fervidibacterota</taxon>
        <taxon>Candidatus Fervidibacter</taxon>
    </lineage>
</organism>
<dbReference type="Proteomes" id="UP000236173">
    <property type="component" value="Unassembled WGS sequence"/>
</dbReference>
<accession>A0A2H5X8T4</accession>
<dbReference type="EMBL" id="BEHT01000001">
    <property type="protein sequence ID" value="GBC97585.1"/>
    <property type="molecule type" value="Genomic_DNA"/>
</dbReference>
<evidence type="ECO:0000313" key="2">
    <source>
        <dbReference type="Proteomes" id="UP000236173"/>
    </source>
</evidence>
<proteinExistence type="predicted"/>
<name>A0A2H5X8T4_9BACT</name>